<dbReference type="EMBL" id="FOQE01000018">
    <property type="protein sequence ID" value="SFH74089.1"/>
    <property type="molecule type" value="Genomic_DNA"/>
</dbReference>
<dbReference type="Proteomes" id="UP000198668">
    <property type="component" value="Unassembled WGS sequence"/>
</dbReference>
<gene>
    <name evidence="2" type="ORF">SAMN04489868_11839</name>
</gene>
<reference evidence="2 3" key="1">
    <citation type="submission" date="2016-10" db="EMBL/GenBank/DDBJ databases">
        <authorList>
            <person name="de Groot N.N."/>
        </authorList>
    </citation>
    <scope>NUCLEOTIDE SEQUENCE [LARGE SCALE GENOMIC DNA]</scope>
    <source>
        <strain evidence="2 3">DSM 27630</strain>
    </source>
</reference>
<keyword evidence="1" id="KW-1133">Transmembrane helix</keyword>
<dbReference type="AlphaFoldDB" id="A0A1I3CIP4"/>
<keyword evidence="1" id="KW-0472">Membrane</keyword>
<dbReference type="OrthoDB" id="2139526at2"/>
<dbReference type="Pfam" id="PF11151">
    <property type="entry name" value="DUF2929"/>
    <property type="match status" value="1"/>
</dbReference>
<organism evidence="2 3">
    <name type="scientific">Pisciglobus halotolerans</name>
    <dbReference type="NCBI Taxonomy" id="745365"/>
    <lineage>
        <taxon>Bacteria</taxon>
        <taxon>Bacillati</taxon>
        <taxon>Bacillota</taxon>
        <taxon>Bacilli</taxon>
        <taxon>Lactobacillales</taxon>
        <taxon>Carnobacteriaceae</taxon>
    </lineage>
</organism>
<proteinExistence type="predicted"/>
<evidence type="ECO:0000313" key="2">
    <source>
        <dbReference type="EMBL" id="SFH74089.1"/>
    </source>
</evidence>
<dbReference type="RefSeq" id="WP_047391479.1">
    <property type="nucleotide sequence ID" value="NZ_FOQE01000018.1"/>
</dbReference>
<evidence type="ECO:0000313" key="3">
    <source>
        <dbReference type="Proteomes" id="UP000198668"/>
    </source>
</evidence>
<sequence length="61" mass="6593">MKYLMTLFWGFLIGQAVNYIGSSLTGGMYNFFIATIIGLVGAVIVILIGLVVPKNDKTTAH</sequence>
<keyword evidence="3" id="KW-1185">Reference proteome</keyword>
<accession>A0A1I3CIP4</accession>
<protein>
    <recommendedName>
        <fullName evidence="4">DUF2929 domain-containing protein</fullName>
    </recommendedName>
</protein>
<evidence type="ECO:0008006" key="4">
    <source>
        <dbReference type="Google" id="ProtNLM"/>
    </source>
</evidence>
<evidence type="ECO:0000256" key="1">
    <source>
        <dbReference type="SAM" id="Phobius"/>
    </source>
</evidence>
<name>A0A1I3CIP4_9LACT</name>
<keyword evidence="1" id="KW-0812">Transmembrane</keyword>
<dbReference type="InterPro" id="IPR021324">
    <property type="entry name" value="DUF2929"/>
</dbReference>
<feature type="transmembrane region" description="Helical" evidence="1">
    <location>
        <begin position="32"/>
        <end position="52"/>
    </location>
</feature>